<accession>A0A4R9KDZ0</accession>
<proteinExistence type="predicted"/>
<reference evidence="1" key="1">
    <citation type="journal article" date="2019" name="PLoS Negl. Trop. Dis.">
        <title>Revisiting the worldwide diversity of Leptospira species in the environment.</title>
        <authorList>
            <person name="Vincent A.T."/>
            <person name="Schiettekatte O."/>
            <person name="Bourhy P."/>
            <person name="Veyrier F.J."/>
            <person name="Picardeau M."/>
        </authorList>
    </citation>
    <scope>NUCLEOTIDE SEQUENCE [LARGE SCALE GENOMIC DNA]</scope>
    <source>
        <strain evidence="1">201702455</strain>
    </source>
</reference>
<evidence type="ECO:0000313" key="2">
    <source>
        <dbReference type="Proteomes" id="UP000297762"/>
    </source>
</evidence>
<sequence length="193" mass="22631">MKKIIVLSIILSSFISIHSQEFEKKEENISAGFQDRSRWDLVWRSAVLPGWGLLHAKAYRKGIFTLGITSILLIYEYKGHKEEEEKKQNLEYSRDLFLTYSYFNSQIDPQSYLIFAGYQHKKQEDLEELQSKNDLKLGLLGLKYFLQLAYTYWYGIKWEGENTSGFRLDIRTASFANKNGGETGLDLKYTFMF</sequence>
<gene>
    <name evidence="1" type="ORF">EHQ64_05450</name>
</gene>
<dbReference type="RefSeq" id="WP_135648486.1">
    <property type="nucleotide sequence ID" value="NZ_RQGF01000012.1"/>
</dbReference>
<evidence type="ECO:0008006" key="3">
    <source>
        <dbReference type="Google" id="ProtNLM"/>
    </source>
</evidence>
<comment type="caution">
    <text evidence="1">The sequence shown here is derived from an EMBL/GenBank/DDBJ whole genome shotgun (WGS) entry which is preliminary data.</text>
</comment>
<name>A0A4R9KDZ0_9LEPT</name>
<dbReference type="Proteomes" id="UP000297762">
    <property type="component" value="Unassembled WGS sequence"/>
</dbReference>
<evidence type="ECO:0000313" key="1">
    <source>
        <dbReference type="EMBL" id="TGL63402.1"/>
    </source>
</evidence>
<keyword evidence="2" id="KW-1185">Reference proteome</keyword>
<organism evidence="1 2">
    <name type="scientific">Leptospira sarikeiensis</name>
    <dbReference type="NCBI Taxonomy" id="2484943"/>
    <lineage>
        <taxon>Bacteria</taxon>
        <taxon>Pseudomonadati</taxon>
        <taxon>Spirochaetota</taxon>
        <taxon>Spirochaetia</taxon>
        <taxon>Leptospirales</taxon>
        <taxon>Leptospiraceae</taxon>
        <taxon>Leptospira</taxon>
    </lineage>
</organism>
<dbReference type="EMBL" id="RQGF01000012">
    <property type="protein sequence ID" value="TGL63402.1"/>
    <property type="molecule type" value="Genomic_DNA"/>
</dbReference>
<dbReference type="AlphaFoldDB" id="A0A4R9KDZ0"/>
<dbReference type="OrthoDB" id="340606at2"/>
<protein>
    <recommendedName>
        <fullName evidence="3">DUF5683 domain-containing protein</fullName>
    </recommendedName>
</protein>